<reference evidence="1" key="1">
    <citation type="submission" date="2015-06" db="EMBL/GenBank/DDBJ databases">
        <authorList>
            <person name="Joergensen T."/>
        </authorList>
    </citation>
    <scope>NUCLEOTIDE SEQUENCE</scope>
    <source>
        <plasmid evidence="1">pRGRH0250</plasmid>
    </source>
</reference>
<organism evidence="1">
    <name type="scientific">uncultured prokaryote</name>
    <dbReference type="NCBI Taxonomy" id="198431"/>
    <lineage>
        <taxon>unclassified sequences</taxon>
        <taxon>environmental samples</taxon>
    </lineage>
</organism>
<name>A0A0H5PZ24_9ZZZZ</name>
<dbReference type="EMBL" id="LN852923">
    <property type="protein sequence ID" value="CRY94419.1"/>
    <property type="molecule type" value="Genomic_DNA"/>
</dbReference>
<dbReference type="AlphaFoldDB" id="A0A0H5PZ24"/>
<keyword evidence="1" id="KW-0614">Plasmid</keyword>
<reference evidence="1" key="2">
    <citation type="submission" date="2015-07" db="EMBL/GenBank/DDBJ databases">
        <title>Plasmids, circular viruses and viroids from rat gut.</title>
        <authorList>
            <person name="Jorgensen T.J."/>
            <person name="Hansen M.A."/>
            <person name="Xu Z."/>
            <person name="Tabak M.A."/>
            <person name="Sorensen S.J."/>
            <person name="Hansen L.H."/>
        </authorList>
    </citation>
    <scope>NUCLEOTIDE SEQUENCE</scope>
    <source>
        <plasmid evidence="1">pRGRH0250</plasmid>
    </source>
</reference>
<evidence type="ECO:0000313" key="1">
    <source>
        <dbReference type="EMBL" id="CRY94419.1"/>
    </source>
</evidence>
<accession>A0A0H5PZ24</accession>
<protein>
    <submittedName>
        <fullName evidence="1">Uncharacterized protein</fullName>
    </submittedName>
</protein>
<proteinExistence type="predicted"/>
<geneLocation type="plasmid" evidence="1">
    <name>pRGRH0250</name>
</geneLocation>
<sequence length="222" mass="24140">MINPKETESSYRFLTEAAMKALQEDGWSISKSTGHGRANVWNITKNGKSGRVSIRTTRDRWIAYQPLKKGSSWKTLGEVDFVCVSAFVYNEKSDGPIGVNVHLIDASIVKEAFNQNYSARVSEGHTVTDNFGMWVCIDQCSGTQAAHVGSGFATEKNLIANYPLDSLIAASTDQAANLPQVQQASHSKPVSVSDILDQARIDISKITGIPVEGVSLDLHLKA</sequence>